<protein>
    <recommendedName>
        <fullName evidence="3">YCII-related domain-containing protein</fullName>
    </recommendedName>
</protein>
<comment type="caution">
    <text evidence="1">The sequence shown here is derived from an EMBL/GenBank/DDBJ whole genome shotgun (WGS) entry which is preliminary data.</text>
</comment>
<evidence type="ECO:0000313" key="1">
    <source>
        <dbReference type="EMBL" id="KAB2381906.1"/>
    </source>
</evidence>
<gene>
    <name evidence="1" type="ORF">F9B16_14890</name>
</gene>
<dbReference type="Proteomes" id="UP000483004">
    <property type="component" value="Unassembled WGS sequence"/>
</dbReference>
<proteinExistence type="predicted"/>
<reference evidence="1 2" key="1">
    <citation type="submission" date="2019-09" db="EMBL/GenBank/DDBJ databases">
        <title>Actinomadura physcomitrii sp. nov., a novel actinomycete isolated from moss [Physcomitrium sphaericum (Ludw) Fuernr].</title>
        <authorList>
            <person name="Liu C."/>
            <person name="Zhuang X."/>
        </authorList>
    </citation>
    <scope>NUCLEOTIDE SEQUENCE [LARGE SCALE GENOMIC DNA]</scope>
    <source>
        <strain evidence="1 2">CYP1-1B</strain>
    </source>
</reference>
<dbReference type="RefSeq" id="WP_151540649.1">
    <property type="nucleotide sequence ID" value="NZ_WBMR01000034.1"/>
</dbReference>
<dbReference type="AlphaFoldDB" id="A0A6L3VV59"/>
<organism evidence="1 2">
    <name type="scientific">Actinomadura montaniterrae</name>
    <dbReference type="NCBI Taxonomy" id="1803903"/>
    <lineage>
        <taxon>Bacteria</taxon>
        <taxon>Bacillati</taxon>
        <taxon>Actinomycetota</taxon>
        <taxon>Actinomycetes</taxon>
        <taxon>Streptosporangiales</taxon>
        <taxon>Thermomonosporaceae</taxon>
        <taxon>Actinomadura</taxon>
    </lineage>
</organism>
<evidence type="ECO:0008006" key="3">
    <source>
        <dbReference type="Google" id="ProtNLM"/>
    </source>
</evidence>
<dbReference type="OrthoDB" id="163565at2"/>
<accession>A0A6L3VV59</accession>
<keyword evidence="2" id="KW-1185">Reference proteome</keyword>
<sequence length="115" mass="12518">MTEITDEYMQAQRALTRGYTVVLLKAAEGYGRAGADAVVWEHGRRNFRLRADGLLSIVCPVTDDSDLCGVGIFNATVERTRELMEDDPGVRAGVFTYEVHPVRSFPGDALPGDGG</sequence>
<evidence type="ECO:0000313" key="2">
    <source>
        <dbReference type="Proteomes" id="UP000483004"/>
    </source>
</evidence>
<dbReference type="EMBL" id="WBMR01000034">
    <property type="protein sequence ID" value="KAB2381906.1"/>
    <property type="molecule type" value="Genomic_DNA"/>
</dbReference>
<name>A0A6L3VV59_9ACTN</name>